<dbReference type="GO" id="GO:0017022">
    <property type="term" value="F:myosin binding"/>
    <property type="evidence" value="ECO:0007669"/>
    <property type="project" value="TreeGrafter"/>
</dbReference>
<accession>A0A4W3JRB6</accession>
<dbReference type="PANTHER" id="PTHR15751:SF14">
    <property type="entry name" value="HUNTINGTIN-ASSOCIATED PROTEIN 1"/>
    <property type="match status" value="1"/>
</dbReference>
<feature type="compositionally biased region" description="Low complexity" evidence="6">
    <location>
        <begin position="320"/>
        <end position="333"/>
    </location>
</feature>
<dbReference type="STRING" id="7868.ENSCMIP00000041771"/>
<feature type="coiled-coil region" evidence="5">
    <location>
        <begin position="177"/>
        <end position="253"/>
    </location>
</feature>
<dbReference type="OMA" id="ISSTSIX"/>
<comment type="similarity">
    <text evidence="2">Belongs to the milton family.</text>
</comment>
<feature type="domain" description="Trafficking kinesin-binding protein C-terminal" evidence="7">
    <location>
        <begin position="308"/>
        <end position="453"/>
    </location>
</feature>
<feature type="compositionally biased region" description="Polar residues" evidence="6">
    <location>
        <begin position="306"/>
        <end position="319"/>
    </location>
</feature>
<dbReference type="GeneTree" id="ENSGT00940000162183"/>
<dbReference type="GO" id="GO:0030425">
    <property type="term" value="C:dendrite"/>
    <property type="evidence" value="ECO:0007669"/>
    <property type="project" value="TreeGrafter"/>
</dbReference>
<dbReference type="Pfam" id="PF12448">
    <property type="entry name" value="Milton"/>
    <property type="match status" value="1"/>
</dbReference>
<dbReference type="AlphaFoldDB" id="A0A4W3JRB6"/>
<dbReference type="GO" id="GO:0005102">
    <property type="term" value="F:signaling receptor binding"/>
    <property type="evidence" value="ECO:0007669"/>
    <property type="project" value="TreeGrafter"/>
</dbReference>
<dbReference type="GO" id="GO:0048011">
    <property type="term" value="P:neurotrophin TRK receptor signaling pathway"/>
    <property type="evidence" value="ECO:0007669"/>
    <property type="project" value="TreeGrafter"/>
</dbReference>
<dbReference type="GO" id="GO:0048311">
    <property type="term" value="P:mitochondrion distribution"/>
    <property type="evidence" value="ECO:0007669"/>
    <property type="project" value="TreeGrafter"/>
</dbReference>
<reference evidence="10" key="3">
    <citation type="journal article" date="2014" name="Nature">
        <title>Elephant shark genome provides unique insights into gnathostome evolution.</title>
        <authorList>
            <consortium name="International Elephant Shark Genome Sequencing Consortium"/>
            <person name="Venkatesh B."/>
            <person name="Lee A.P."/>
            <person name="Ravi V."/>
            <person name="Maurya A.K."/>
            <person name="Lian M.M."/>
            <person name="Swann J.B."/>
            <person name="Ohta Y."/>
            <person name="Flajnik M.F."/>
            <person name="Sutoh Y."/>
            <person name="Kasahara M."/>
            <person name="Hoon S."/>
            <person name="Gangu V."/>
            <person name="Roy S.W."/>
            <person name="Irimia M."/>
            <person name="Korzh V."/>
            <person name="Kondrychyn I."/>
            <person name="Lim Z.W."/>
            <person name="Tay B.H."/>
            <person name="Tohari S."/>
            <person name="Kong K.W."/>
            <person name="Ho S."/>
            <person name="Lorente-Galdos B."/>
            <person name="Quilez J."/>
            <person name="Marques-Bonet T."/>
            <person name="Raney B.J."/>
            <person name="Ingham P.W."/>
            <person name="Tay A."/>
            <person name="Hillier L.W."/>
            <person name="Minx P."/>
            <person name="Boehm T."/>
            <person name="Wilson R.K."/>
            <person name="Brenner S."/>
            <person name="Warren W.C."/>
        </authorList>
    </citation>
    <scope>NUCLEOTIDE SEQUENCE [LARGE SCALE GENOMIC DNA]</scope>
</reference>
<dbReference type="Proteomes" id="UP000314986">
    <property type="component" value="Unassembled WGS sequence"/>
</dbReference>
<keyword evidence="10" id="KW-1185">Reference proteome</keyword>
<evidence type="ECO:0000256" key="3">
    <source>
        <dbReference type="ARBA" id="ARBA00023054"/>
    </source>
</evidence>
<dbReference type="GO" id="GO:0022008">
    <property type="term" value="P:neurogenesis"/>
    <property type="evidence" value="ECO:0007669"/>
    <property type="project" value="TreeGrafter"/>
</dbReference>
<dbReference type="InterPro" id="IPR051946">
    <property type="entry name" value="Intracell_Traff-Reg"/>
</dbReference>
<dbReference type="GO" id="GO:0098957">
    <property type="term" value="P:anterograde axonal transport of mitochondrion"/>
    <property type="evidence" value="ECO:0007669"/>
    <property type="project" value="TreeGrafter"/>
</dbReference>
<feature type="domain" description="HAP1 N-terminal" evidence="8">
    <location>
        <begin position="7"/>
        <end position="253"/>
    </location>
</feature>
<reference evidence="9" key="4">
    <citation type="submission" date="2025-08" db="UniProtKB">
        <authorList>
            <consortium name="Ensembl"/>
        </authorList>
    </citation>
    <scope>IDENTIFICATION</scope>
</reference>
<keyword evidence="3 5" id="KW-0175">Coiled coil</keyword>
<feature type="region of interest" description="Disordered" evidence="6">
    <location>
        <begin position="513"/>
        <end position="532"/>
    </location>
</feature>
<evidence type="ECO:0000259" key="7">
    <source>
        <dbReference type="SMART" id="SM01423"/>
    </source>
</evidence>
<evidence type="ECO:0000256" key="2">
    <source>
        <dbReference type="ARBA" id="ARBA00007007"/>
    </source>
</evidence>
<dbReference type="SMART" id="SM01423">
    <property type="entry name" value="Milton"/>
    <property type="match status" value="1"/>
</dbReference>
<evidence type="ECO:0000256" key="4">
    <source>
        <dbReference type="ARBA" id="ARBA00023128"/>
    </source>
</evidence>
<dbReference type="SMART" id="SM01424">
    <property type="entry name" value="HAP1_N"/>
    <property type="match status" value="1"/>
</dbReference>
<dbReference type="GO" id="GO:1904115">
    <property type="term" value="C:axon cytoplasm"/>
    <property type="evidence" value="ECO:0007669"/>
    <property type="project" value="GOC"/>
</dbReference>
<dbReference type="InterPro" id="IPR006933">
    <property type="entry name" value="HAP1_N"/>
</dbReference>
<feature type="region of interest" description="Disordered" evidence="6">
    <location>
        <begin position="303"/>
        <end position="376"/>
    </location>
</feature>
<reference evidence="10" key="2">
    <citation type="journal article" date="2007" name="PLoS Biol.">
        <title>Survey sequencing and comparative analysis of the elephant shark (Callorhinchus milii) genome.</title>
        <authorList>
            <person name="Venkatesh B."/>
            <person name="Kirkness E.F."/>
            <person name="Loh Y.H."/>
            <person name="Halpern A.L."/>
            <person name="Lee A.P."/>
            <person name="Johnson J."/>
            <person name="Dandona N."/>
            <person name="Viswanathan L.D."/>
            <person name="Tay A."/>
            <person name="Venter J.C."/>
            <person name="Strausberg R.L."/>
            <person name="Brenner S."/>
        </authorList>
    </citation>
    <scope>NUCLEOTIDE SEQUENCE [LARGE SCALE GENOMIC DNA]</scope>
</reference>
<name>A0A4W3JRB6_CALMI</name>
<organism evidence="9 10">
    <name type="scientific">Callorhinchus milii</name>
    <name type="common">Ghost shark</name>
    <dbReference type="NCBI Taxonomy" id="7868"/>
    <lineage>
        <taxon>Eukaryota</taxon>
        <taxon>Metazoa</taxon>
        <taxon>Chordata</taxon>
        <taxon>Craniata</taxon>
        <taxon>Vertebrata</taxon>
        <taxon>Chondrichthyes</taxon>
        <taxon>Holocephali</taxon>
        <taxon>Chimaeriformes</taxon>
        <taxon>Callorhinchidae</taxon>
        <taxon>Callorhinchus</taxon>
    </lineage>
</organism>
<dbReference type="GO" id="GO:0005739">
    <property type="term" value="C:mitochondrion"/>
    <property type="evidence" value="ECO:0007669"/>
    <property type="project" value="UniProtKB-SubCell"/>
</dbReference>
<feature type="compositionally biased region" description="Polar residues" evidence="6">
    <location>
        <begin position="334"/>
        <end position="347"/>
    </location>
</feature>
<evidence type="ECO:0000313" key="9">
    <source>
        <dbReference type="Ensembl" id="ENSCMIP00000041771.1"/>
    </source>
</evidence>
<feature type="coiled-coil region" evidence="5">
    <location>
        <begin position="56"/>
        <end position="94"/>
    </location>
</feature>
<dbReference type="Gene3D" id="1.10.287.1490">
    <property type="match status" value="1"/>
</dbReference>
<dbReference type="GO" id="GO:0047496">
    <property type="term" value="P:vesicle transport along microtubule"/>
    <property type="evidence" value="ECO:0007669"/>
    <property type="project" value="TreeGrafter"/>
</dbReference>
<evidence type="ECO:0000256" key="5">
    <source>
        <dbReference type="SAM" id="Coils"/>
    </source>
</evidence>
<keyword evidence="4" id="KW-0496">Mitochondrion</keyword>
<evidence type="ECO:0000256" key="6">
    <source>
        <dbReference type="SAM" id="MobiDB-lite"/>
    </source>
</evidence>
<evidence type="ECO:0000256" key="1">
    <source>
        <dbReference type="ARBA" id="ARBA00004173"/>
    </source>
</evidence>
<dbReference type="Pfam" id="PF04849">
    <property type="entry name" value="HAP1_N"/>
    <property type="match status" value="2"/>
</dbReference>
<comment type="subcellular location">
    <subcellularLocation>
        <location evidence="1">Mitochondrion</location>
    </subcellularLocation>
</comment>
<dbReference type="InterPro" id="IPR022154">
    <property type="entry name" value="TRAK1/2_C"/>
</dbReference>
<dbReference type="InParanoid" id="A0A4W3JRB6"/>
<feature type="compositionally biased region" description="Basic and acidic residues" evidence="6">
    <location>
        <begin position="351"/>
        <end position="369"/>
    </location>
</feature>
<dbReference type="Ensembl" id="ENSCMIT00000042369.1">
    <property type="protein sequence ID" value="ENSCMIP00000041771.1"/>
    <property type="gene ID" value="ENSCMIG00000017409.1"/>
</dbReference>
<reference evidence="10" key="1">
    <citation type="journal article" date="2006" name="Science">
        <title>Ancient noncoding elements conserved in the human genome.</title>
        <authorList>
            <person name="Venkatesh B."/>
            <person name="Kirkness E.F."/>
            <person name="Loh Y.H."/>
            <person name="Halpern A.L."/>
            <person name="Lee A.P."/>
            <person name="Johnson J."/>
            <person name="Dandona N."/>
            <person name="Viswanathan L.D."/>
            <person name="Tay A."/>
            <person name="Venter J.C."/>
            <person name="Strausberg R.L."/>
            <person name="Brenner S."/>
        </authorList>
    </citation>
    <scope>NUCLEOTIDE SEQUENCE [LARGE SCALE GENOMIC DNA]</scope>
</reference>
<reference evidence="9" key="5">
    <citation type="submission" date="2025-09" db="UniProtKB">
        <authorList>
            <consortium name="Ensembl"/>
        </authorList>
    </citation>
    <scope>IDENTIFICATION</scope>
</reference>
<dbReference type="PANTHER" id="PTHR15751">
    <property type="entry name" value="TRAFFICKING KINESIN-BINDING PROTEIN"/>
    <property type="match status" value="1"/>
</dbReference>
<dbReference type="GO" id="GO:0006605">
    <property type="term" value="P:protein targeting"/>
    <property type="evidence" value="ECO:0007669"/>
    <property type="project" value="TreeGrafter"/>
</dbReference>
<protein>
    <submittedName>
        <fullName evidence="9">Trafficking kinesin-binding protein 1-like</fullName>
    </submittedName>
</protein>
<evidence type="ECO:0000313" key="10">
    <source>
        <dbReference type="Proteomes" id="UP000314986"/>
    </source>
</evidence>
<sequence length="532" mass="59570">MAYFYSHDLDGSCSLLPTVLCADRVGQVTKTYHDIEAVTHLLEEKERDLELAARIGQSLLKQNHSLTQRNEVLEEQLQQTLEEISQLKHELLMRDDLLQLYTDTTEDSDPNPTHSTALPWNASASSLHSFVQLDFLQQKLQGLEEENSRLRHQVPVGLSNNQLAMVSEELARKVEDCTRQQEEISRLLAHIVNLKQKCKACTTENEELSQHMASLRGSREQLKSELWELKERYAECKGFLQEAQEEIKNLRNKCMPNSSINRYHTVPVFPMDSIAAEIEGTMRKGLHGDSAALRRVFETVRAANQAGKSRSQLPQNIPGSSHSSAAPSRVSSRITTPRTSFYGSESSIEVAEDKTPSLNDENKDAERKLGTPGTPGCRDLEVALQRLSLSRESSCYESEREHKLTILASDGPASPADSFLSIGTNYSGSSGFSLSSRSLLPEKLKIVKPLEGSVTLHHWQQLAQPHFGGLLESRPGVLTKDFQLLELDMEQVYNLADLEEDEADMALYQKLLSLPTDPSPNSQGRFQITPPH</sequence>
<dbReference type="GO" id="GO:0031410">
    <property type="term" value="C:cytoplasmic vesicle"/>
    <property type="evidence" value="ECO:0007669"/>
    <property type="project" value="TreeGrafter"/>
</dbReference>
<evidence type="ECO:0000259" key="8">
    <source>
        <dbReference type="SMART" id="SM01424"/>
    </source>
</evidence>
<proteinExistence type="inferred from homology"/>